<dbReference type="InterPro" id="IPR003807">
    <property type="entry name" value="DUF202"/>
</dbReference>
<reference evidence="8 9" key="1">
    <citation type="journal article" date="2020" name="Elife">
        <title>Loss of centromere function drives karyotype evolution in closely related Malassezia species.</title>
        <authorList>
            <person name="Sankaranarayanan S.R."/>
            <person name="Ianiri G."/>
            <person name="Coelho M.A."/>
            <person name="Reza M.H."/>
            <person name="Thimmappa B.C."/>
            <person name="Ganguly P."/>
            <person name="Vadnala R.N."/>
            <person name="Sun S."/>
            <person name="Siddharthan R."/>
            <person name="Tellgren-Roth C."/>
            <person name="Dawson T.L."/>
            <person name="Heitman J."/>
            <person name="Sanyal K."/>
        </authorList>
    </citation>
    <scope>NUCLEOTIDE SEQUENCE [LARGE SCALE GENOMIC DNA]</scope>
    <source>
        <strain evidence="8">CBS14141</strain>
    </source>
</reference>
<evidence type="ECO:0000256" key="2">
    <source>
        <dbReference type="ARBA" id="ARBA00022692"/>
    </source>
</evidence>
<evidence type="ECO:0000313" key="8">
    <source>
        <dbReference type="EMBL" id="WFD48212.1"/>
    </source>
</evidence>
<evidence type="ECO:0000259" key="7">
    <source>
        <dbReference type="Pfam" id="PF02656"/>
    </source>
</evidence>
<evidence type="ECO:0000256" key="6">
    <source>
        <dbReference type="SAM" id="Phobius"/>
    </source>
</evidence>
<protein>
    <recommendedName>
        <fullName evidence="7">DUF202 domain-containing protein</fullName>
    </recommendedName>
</protein>
<dbReference type="Proteomes" id="UP000818624">
    <property type="component" value="Chromosome 3"/>
</dbReference>
<feature type="domain" description="DUF202" evidence="7">
    <location>
        <begin position="73"/>
        <end position="157"/>
    </location>
</feature>
<dbReference type="PANTHER" id="PTHR46140:SF2">
    <property type="entry name" value="VACUOLAR TRANSPORTER CHAPERONE 3 COMPLEX SUBUNIT 3-RELATED"/>
    <property type="match status" value="1"/>
</dbReference>
<evidence type="ECO:0000256" key="4">
    <source>
        <dbReference type="ARBA" id="ARBA00023136"/>
    </source>
</evidence>
<feature type="transmembrane region" description="Helical" evidence="6">
    <location>
        <begin position="171"/>
        <end position="191"/>
    </location>
</feature>
<sequence length="197" mass="22335">MSRIQSVSSTVGGYISNLYERASQMVHPSDERTGEQQPLLHGQSSPEYGSTPRDTIPVPKPRKVKSPVKVEAKVWFANERTWISWLRCSVLMGTLSLALFNSASYFKPEPVPPPFEPGPEQSYQMRMFRTVRTFGIIYALISVMTLLWGLYNYQRRITLIKSKWPGSFDDMIGPPVVCAATFIAILANFIISVKQHY</sequence>
<evidence type="ECO:0000313" key="9">
    <source>
        <dbReference type="Proteomes" id="UP000818624"/>
    </source>
</evidence>
<keyword evidence="9" id="KW-1185">Reference proteome</keyword>
<keyword evidence="3 6" id="KW-1133">Transmembrane helix</keyword>
<name>A0ABY8ETR5_MALFU</name>
<dbReference type="PANTHER" id="PTHR46140">
    <property type="entry name" value="VACUOLAR TRANSPORTER CHAPERONE 1-RELATED"/>
    <property type="match status" value="1"/>
</dbReference>
<comment type="subcellular location">
    <subcellularLocation>
        <location evidence="1">Endomembrane system</location>
        <topology evidence="1">Multi-pass membrane protein</topology>
    </subcellularLocation>
</comment>
<evidence type="ECO:0000256" key="3">
    <source>
        <dbReference type="ARBA" id="ARBA00022989"/>
    </source>
</evidence>
<keyword evidence="2 6" id="KW-0812">Transmembrane</keyword>
<feature type="region of interest" description="Disordered" evidence="5">
    <location>
        <begin position="25"/>
        <end position="62"/>
    </location>
</feature>
<organism evidence="8 9">
    <name type="scientific">Malassezia furfur</name>
    <name type="common">Pityriasis versicolor infection agent</name>
    <name type="synonym">Pityrosporum furfur</name>
    <dbReference type="NCBI Taxonomy" id="55194"/>
    <lineage>
        <taxon>Eukaryota</taxon>
        <taxon>Fungi</taxon>
        <taxon>Dikarya</taxon>
        <taxon>Basidiomycota</taxon>
        <taxon>Ustilaginomycotina</taxon>
        <taxon>Malasseziomycetes</taxon>
        <taxon>Malasseziales</taxon>
        <taxon>Malasseziaceae</taxon>
        <taxon>Malassezia</taxon>
    </lineage>
</organism>
<dbReference type="EMBL" id="CP046236">
    <property type="protein sequence ID" value="WFD48212.1"/>
    <property type="molecule type" value="Genomic_DNA"/>
</dbReference>
<feature type="transmembrane region" description="Helical" evidence="6">
    <location>
        <begin position="131"/>
        <end position="151"/>
    </location>
</feature>
<evidence type="ECO:0000256" key="5">
    <source>
        <dbReference type="SAM" id="MobiDB-lite"/>
    </source>
</evidence>
<proteinExistence type="predicted"/>
<keyword evidence="4 6" id="KW-0472">Membrane</keyword>
<accession>A0ABY8ETR5</accession>
<dbReference type="InterPro" id="IPR051572">
    <property type="entry name" value="VTC_Complex_Subunit"/>
</dbReference>
<evidence type="ECO:0000256" key="1">
    <source>
        <dbReference type="ARBA" id="ARBA00004127"/>
    </source>
</evidence>
<dbReference type="Pfam" id="PF02656">
    <property type="entry name" value="DUF202"/>
    <property type="match status" value="1"/>
</dbReference>
<gene>
    <name evidence="8" type="ORF">GLX27_002880</name>
</gene>